<evidence type="ECO:0000259" key="3">
    <source>
        <dbReference type="PROSITE" id="PS51186"/>
    </source>
</evidence>
<evidence type="ECO:0000256" key="2">
    <source>
        <dbReference type="ARBA" id="ARBA00023315"/>
    </source>
</evidence>
<dbReference type="InterPro" id="IPR050680">
    <property type="entry name" value="YpeA/RimI_acetyltransf"/>
</dbReference>
<accession>A0ABP3WTJ7</accession>
<sequence>MDPNSIPITLTKAAAGDTPQLHTWFDNLHDIQYWGGPSMDYPISLCSFSEKLKMDSLASFKLAQGTQPLLAFGQAYLRAKRIHFCRLAVSPSHRGKGLGRTLVNSLMQHAPNHVDGNGYSLFVMADNEIAIKLYQSLGFHLAQYPETLSEGLAQYLYMVRDPL</sequence>
<evidence type="ECO:0000256" key="1">
    <source>
        <dbReference type="ARBA" id="ARBA00022679"/>
    </source>
</evidence>
<dbReference type="RefSeq" id="WP_343856863.1">
    <property type="nucleotide sequence ID" value="NZ_BAAAFD010000002.1"/>
</dbReference>
<dbReference type="EMBL" id="BAAAFD010000002">
    <property type="protein sequence ID" value="GAA0854051.1"/>
    <property type="molecule type" value="Genomic_DNA"/>
</dbReference>
<proteinExistence type="predicted"/>
<dbReference type="PROSITE" id="PS51186">
    <property type="entry name" value="GNAT"/>
    <property type="match status" value="1"/>
</dbReference>
<protein>
    <recommendedName>
        <fullName evidence="3">N-acetyltransferase domain-containing protein</fullName>
    </recommendedName>
</protein>
<comment type="caution">
    <text evidence="4">The sequence shown here is derived from an EMBL/GenBank/DDBJ whole genome shotgun (WGS) entry which is preliminary data.</text>
</comment>
<feature type="domain" description="N-acetyltransferase" evidence="3">
    <location>
        <begin position="8"/>
        <end position="161"/>
    </location>
</feature>
<reference evidence="5" key="1">
    <citation type="journal article" date="2019" name="Int. J. Syst. Evol. Microbiol.">
        <title>The Global Catalogue of Microorganisms (GCM) 10K type strain sequencing project: providing services to taxonomists for standard genome sequencing and annotation.</title>
        <authorList>
            <consortium name="The Broad Institute Genomics Platform"/>
            <consortium name="The Broad Institute Genome Sequencing Center for Infectious Disease"/>
            <person name="Wu L."/>
            <person name="Ma J."/>
        </authorList>
    </citation>
    <scope>NUCLEOTIDE SEQUENCE [LARGE SCALE GENOMIC DNA]</scope>
    <source>
        <strain evidence="5">JCM 15896</strain>
    </source>
</reference>
<evidence type="ECO:0000313" key="4">
    <source>
        <dbReference type="EMBL" id="GAA0854051.1"/>
    </source>
</evidence>
<dbReference type="PANTHER" id="PTHR43420">
    <property type="entry name" value="ACETYLTRANSFERASE"/>
    <property type="match status" value="1"/>
</dbReference>
<keyword evidence="2" id="KW-0012">Acyltransferase</keyword>
<name>A0ABP3WTJ7_9ALTE</name>
<gene>
    <name evidence="4" type="ORF">GCM10009114_08500</name>
</gene>
<organism evidence="4 5">
    <name type="scientific">Aliiglaciecola litoralis</name>
    <dbReference type="NCBI Taxonomy" id="582857"/>
    <lineage>
        <taxon>Bacteria</taxon>
        <taxon>Pseudomonadati</taxon>
        <taxon>Pseudomonadota</taxon>
        <taxon>Gammaproteobacteria</taxon>
        <taxon>Alteromonadales</taxon>
        <taxon>Alteromonadaceae</taxon>
        <taxon>Aliiglaciecola</taxon>
    </lineage>
</organism>
<keyword evidence="5" id="KW-1185">Reference proteome</keyword>
<dbReference type="InterPro" id="IPR016181">
    <property type="entry name" value="Acyl_CoA_acyltransferase"/>
</dbReference>
<evidence type="ECO:0000313" key="5">
    <source>
        <dbReference type="Proteomes" id="UP001500359"/>
    </source>
</evidence>
<dbReference type="Gene3D" id="3.40.630.30">
    <property type="match status" value="1"/>
</dbReference>
<dbReference type="CDD" id="cd04301">
    <property type="entry name" value="NAT_SF"/>
    <property type="match status" value="1"/>
</dbReference>
<dbReference type="Pfam" id="PF00583">
    <property type="entry name" value="Acetyltransf_1"/>
    <property type="match status" value="1"/>
</dbReference>
<keyword evidence="1" id="KW-0808">Transferase</keyword>
<dbReference type="InterPro" id="IPR000182">
    <property type="entry name" value="GNAT_dom"/>
</dbReference>
<dbReference type="SUPFAM" id="SSF55729">
    <property type="entry name" value="Acyl-CoA N-acyltransferases (Nat)"/>
    <property type="match status" value="1"/>
</dbReference>
<dbReference type="Proteomes" id="UP001500359">
    <property type="component" value="Unassembled WGS sequence"/>
</dbReference>
<dbReference type="PANTHER" id="PTHR43420:SF51">
    <property type="entry name" value="PEPTIDYL-LYSINE N-ACETYLTRANSFERASE YIAC"/>
    <property type="match status" value="1"/>
</dbReference>